<organism evidence="5 6">
    <name type="scientific">Blomia tropicalis</name>
    <name type="common">Mite</name>
    <dbReference type="NCBI Taxonomy" id="40697"/>
    <lineage>
        <taxon>Eukaryota</taxon>
        <taxon>Metazoa</taxon>
        <taxon>Ecdysozoa</taxon>
        <taxon>Arthropoda</taxon>
        <taxon>Chelicerata</taxon>
        <taxon>Arachnida</taxon>
        <taxon>Acari</taxon>
        <taxon>Acariformes</taxon>
        <taxon>Sarcoptiformes</taxon>
        <taxon>Astigmata</taxon>
        <taxon>Glycyphagoidea</taxon>
        <taxon>Echimyopodidae</taxon>
        <taxon>Blomia</taxon>
    </lineage>
</organism>
<dbReference type="GO" id="GO:0003723">
    <property type="term" value="F:RNA binding"/>
    <property type="evidence" value="ECO:0007669"/>
    <property type="project" value="UniProtKB-UniRule"/>
</dbReference>
<dbReference type="InterPro" id="IPR012677">
    <property type="entry name" value="Nucleotide-bd_a/b_plait_sf"/>
</dbReference>
<feature type="domain" description="RRM" evidence="4">
    <location>
        <begin position="68"/>
        <end position="138"/>
    </location>
</feature>
<dbReference type="OMA" id="DVMNRCG"/>
<dbReference type="Pfam" id="PF00076">
    <property type="entry name" value="RRM_1"/>
    <property type="match status" value="1"/>
</dbReference>
<feature type="compositionally biased region" description="Polar residues" evidence="3">
    <location>
        <begin position="329"/>
        <end position="340"/>
    </location>
</feature>
<dbReference type="InterPro" id="IPR035979">
    <property type="entry name" value="RBD_domain_sf"/>
</dbReference>
<feature type="compositionally biased region" description="Polar residues" evidence="3">
    <location>
        <begin position="1"/>
        <end position="10"/>
    </location>
</feature>
<keyword evidence="1 2" id="KW-0694">RNA-binding</keyword>
<feature type="region of interest" description="Disordered" evidence="3">
    <location>
        <begin position="1"/>
        <end position="68"/>
    </location>
</feature>
<feature type="compositionally biased region" description="Basic and acidic residues" evidence="3">
    <location>
        <begin position="38"/>
        <end position="59"/>
    </location>
</feature>
<dbReference type="Proteomes" id="UP001142055">
    <property type="component" value="Chromosome 3"/>
</dbReference>
<reference evidence="5" key="1">
    <citation type="submission" date="2022-12" db="EMBL/GenBank/DDBJ databases">
        <title>Genome assemblies of Blomia tropicalis.</title>
        <authorList>
            <person name="Cui Y."/>
        </authorList>
    </citation>
    <scope>NUCLEOTIDE SEQUENCE</scope>
    <source>
        <tissue evidence="5">Adult mites</tissue>
    </source>
</reference>
<dbReference type="SMART" id="SM00360">
    <property type="entry name" value="RRM"/>
    <property type="match status" value="1"/>
</dbReference>
<keyword evidence="6" id="KW-1185">Reference proteome</keyword>
<evidence type="ECO:0000256" key="3">
    <source>
        <dbReference type="SAM" id="MobiDB-lite"/>
    </source>
</evidence>
<dbReference type="InterPro" id="IPR000504">
    <property type="entry name" value="RRM_dom"/>
</dbReference>
<feature type="compositionally biased region" description="Low complexity" evidence="3">
    <location>
        <begin position="195"/>
        <end position="210"/>
    </location>
</feature>
<feature type="compositionally biased region" description="Low complexity" evidence="3">
    <location>
        <begin position="150"/>
        <end position="188"/>
    </location>
</feature>
<dbReference type="EMBL" id="JAPWDV010000003">
    <property type="protein sequence ID" value="KAJ6217742.1"/>
    <property type="molecule type" value="Genomic_DNA"/>
</dbReference>
<evidence type="ECO:0000313" key="6">
    <source>
        <dbReference type="Proteomes" id="UP001142055"/>
    </source>
</evidence>
<dbReference type="SUPFAM" id="SSF54928">
    <property type="entry name" value="RNA-binding domain, RBD"/>
    <property type="match status" value="1"/>
</dbReference>
<feature type="compositionally biased region" description="Low complexity" evidence="3">
    <location>
        <begin position="238"/>
        <end position="259"/>
    </location>
</feature>
<name>A0A9Q0M5D9_BLOTA</name>
<evidence type="ECO:0000313" key="5">
    <source>
        <dbReference type="EMBL" id="KAJ6217742.1"/>
    </source>
</evidence>
<evidence type="ECO:0000256" key="2">
    <source>
        <dbReference type="PROSITE-ProRule" id="PRU00176"/>
    </source>
</evidence>
<protein>
    <recommendedName>
        <fullName evidence="4">RRM domain-containing protein</fullName>
    </recommendedName>
</protein>
<feature type="region of interest" description="Disordered" evidence="3">
    <location>
        <begin position="329"/>
        <end position="359"/>
    </location>
</feature>
<dbReference type="AlphaFoldDB" id="A0A9Q0M5D9"/>
<dbReference type="InterPro" id="IPR050907">
    <property type="entry name" value="SRSF"/>
</dbReference>
<dbReference type="PANTHER" id="PTHR23147">
    <property type="entry name" value="SERINE/ARGININE RICH SPLICING FACTOR"/>
    <property type="match status" value="1"/>
</dbReference>
<feature type="region of interest" description="Disordered" evidence="3">
    <location>
        <begin position="412"/>
        <end position="435"/>
    </location>
</feature>
<evidence type="ECO:0000256" key="1">
    <source>
        <dbReference type="ARBA" id="ARBA00022884"/>
    </source>
</evidence>
<dbReference type="PROSITE" id="PS50102">
    <property type="entry name" value="RRM"/>
    <property type="match status" value="1"/>
</dbReference>
<feature type="region of interest" description="Disordered" evidence="3">
    <location>
        <begin position="137"/>
        <end position="265"/>
    </location>
</feature>
<evidence type="ECO:0000259" key="4">
    <source>
        <dbReference type="PROSITE" id="PS50102"/>
    </source>
</evidence>
<comment type="caution">
    <text evidence="5">The sequence shown here is derived from an EMBL/GenBank/DDBJ whole genome shotgun (WGS) entry which is preliminary data.</text>
</comment>
<gene>
    <name evidence="5" type="ORF">RDWZM_008899</name>
</gene>
<sequence length="435" mass="47985">MTDTTDTINSEEMAESVTITDGSTEPPKDSESSLSTNKNDEQTNDKTEQTNESNEKTETGSDNDDSASKLFVGRLPVATKESQLKELFGTYGEVTHCDVVGKYGFVHMKNKEEASKAMANLNNHSFNGSNITVQFSTSTAKKNKKKQPRRNNGGNNNKQNNGGNNSNRRSSLKNGTGGQNRNKQNNHNGNHRNSRMSMNNGRSNGNNRMNNRNRKSFQNMRMDRSMAPPPHQMSQMGNYYPNQPMNNYYQQAPMPAPQMSPVGGPQPRDMYGSYNNRTPDNSQYGIPYGSSRTNGPAPSQMYGGMSGPIHQNSVQGPSMQSHYYSPYNRGQSTGGDSMNGQAKMGGLQSPPQSGAPQPMYHQQHQNYMNTNQTPMVGNGIGYGQMASTGYGNGPILNSNGANNNFQFKNRISNKMKNSKHYRFNKSKGVKGVRQS</sequence>
<accession>A0A9Q0M5D9</accession>
<feature type="compositionally biased region" description="Polar residues" evidence="3">
    <location>
        <begin position="349"/>
        <end position="359"/>
    </location>
</feature>
<dbReference type="Gene3D" id="3.30.70.330">
    <property type="match status" value="1"/>
</dbReference>
<proteinExistence type="predicted"/>